<dbReference type="EMBL" id="CAMPGE010020537">
    <property type="protein sequence ID" value="CAI2378772.1"/>
    <property type="molecule type" value="Genomic_DNA"/>
</dbReference>
<sequence length="119" mass="12890">MSIETPLVGEVVHNHVLQSGAIVVEVGFPSHSVDSDRIQVVHNSSFLLTFEGSDVFLLAADVNKDLPALSIAEQSDVPRSSSRSAIVKTSRAFCSCSEAHFLITPNYLKNHTEVLGDVR</sequence>
<accession>A0AAD2D3H3</accession>
<dbReference type="Proteomes" id="UP001295684">
    <property type="component" value="Unassembled WGS sequence"/>
</dbReference>
<comment type="caution">
    <text evidence="1">The sequence shown here is derived from an EMBL/GenBank/DDBJ whole genome shotgun (WGS) entry which is preliminary data.</text>
</comment>
<proteinExistence type="predicted"/>
<organism evidence="1 2">
    <name type="scientific">Euplotes crassus</name>
    <dbReference type="NCBI Taxonomy" id="5936"/>
    <lineage>
        <taxon>Eukaryota</taxon>
        <taxon>Sar</taxon>
        <taxon>Alveolata</taxon>
        <taxon>Ciliophora</taxon>
        <taxon>Intramacronucleata</taxon>
        <taxon>Spirotrichea</taxon>
        <taxon>Hypotrichia</taxon>
        <taxon>Euplotida</taxon>
        <taxon>Euplotidae</taxon>
        <taxon>Moneuplotes</taxon>
    </lineage>
</organism>
<protein>
    <submittedName>
        <fullName evidence="1">Uncharacterized protein</fullName>
    </submittedName>
</protein>
<gene>
    <name evidence="1" type="ORF">ECRASSUSDP1_LOCUS20172</name>
</gene>
<dbReference type="AlphaFoldDB" id="A0AAD2D3H3"/>
<evidence type="ECO:0000313" key="1">
    <source>
        <dbReference type="EMBL" id="CAI2378772.1"/>
    </source>
</evidence>
<reference evidence="1" key="1">
    <citation type="submission" date="2023-07" db="EMBL/GenBank/DDBJ databases">
        <authorList>
            <consortium name="AG Swart"/>
            <person name="Singh M."/>
            <person name="Singh A."/>
            <person name="Seah K."/>
            <person name="Emmerich C."/>
        </authorList>
    </citation>
    <scope>NUCLEOTIDE SEQUENCE</scope>
    <source>
        <strain evidence="1">DP1</strain>
    </source>
</reference>
<name>A0AAD2D3H3_EUPCR</name>
<evidence type="ECO:0000313" key="2">
    <source>
        <dbReference type="Proteomes" id="UP001295684"/>
    </source>
</evidence>
<keyword evidence="2" id="KW-1185">Reference proteome</keyword>